<accession>A0ABU3XWR9</accession>
<keyword evidence="2" id="KW-1185">Reference proteome</keyword>
<dbReference type="EMBL" id="JAWJUL010000113">
    <property type="protein sequence ID" value="MDV3442357.1"/>
    <property type="molecule type" value="Genomic_DNA"/>
</dbReference>
<proteinExistence type="predicted"/>
<protein>
    <submittedName>
        <fullName evidence="1">Uncharacterized protein</fullName>
    </submittedName>
</protein>
<name>A0ABU3XWR9_9GAMM</name>
<evidence type="ECO:0000313" key="1">
    <source>
        <dbReference type="EMBL" id="MDV3442357.1"/>
    </source>
</evidence>
<evidence type="ECO:0000313" key="2">
    <source>
        <dbReference type="Proteomes" id="UP001273935"/>
    </source>
</evidence>
<dbReference type="Proteomes" id="UP001273935">
    <property type="component" value="Unassembled WGS sequence"/>
</dbReference>
<organism evidence="1 2">
    <name type="scientific">Metapseudomonas otitidis</name>
    <dbReference type="NCBI Taxonomy" id="319939"/>
    <lineage>
        <taxon>Bacteria</taxon>
        <taxon>Pseudomonadati</taxon>
        <taxon>Pseudomonadota</taxon>
        <taxon>Gammaproteobacteria</taxon>
        <taxon>Pseudomonadales</taxon>
        <taxon>Pseudomonadaceae</taxon>
        <taxon>Metapseudomonas</taxon>
    </lineage>
</organism>
<dbReference type="RefSeq" id="WP_309042309.1">
    <property type="nucleotide sequence ID" value="NZ_CP133395.1"/>
</dbReference>
<comment type="caution">
    <text evidence="1">The sequence shown here is derived from an EMBL/GenBank/DDBJ whole genome shotgun (WGS) entry which is preliminary data.</text>
</comment>
<sequence>MQDHLFESAMKSVASTPAREAKFDTTDFATTKGRGCDGFTLLVSRTRTDSRDGWFGAFQRGNERLDVIGHLE</sequence>
<reference evidence="1 2" key="1">
    <citation type="submission" date="2023-10" db="EMBL/GenBank/DDBJ databases">
        <title>Pseudomonas otitidis isolated from a paediatric patient with cystic fibrosis in Chile.</title>
        <authorList>
            <person name="Amsteins-Romero L."/>
            <person name="Opazo-Capurro A."/>
            <person name="Matus-Kohler M."/>
            <person name="Gonzalez-Rocha G."/>
        </authorList>
    </citation>
    <scope>NUCLEOTIDE SEQUENCE [LARGE SCALE GENOMIC DNA]</scope>
    <source>
        <strain evidence="1 2">P-714</strain>
    </source>
</reference>
<gene>
    <name evidence="1" type="ORF">R0G64_23395</name>
</gene>